<dbReference type="Proteomes" id="UP000008370">
    <property type="component" value="Unassembled WGS sequence"/>
</dbReference>
<evidence type="ECO:0008006" key="3">
    <source>
        <dbReference type="Google" id="ProtNLM"/>
    </source>
</evidence>
<dbReference type="KEGG" id="pco:PHACADRAFT_150999"/>
<dbReference type="AlphaFoldDB" id="K5WP05"/>
<evidence type="ECO:0000313" key="1">
    <source>
        <dbReference type="EMBL" id="EKM52057.1"/>
    </source>
</evidence>
<dbReference type="EMBL" id="JH930476">
    <property type="protein sequence ID" value="EKM52057.1"/>
    <property type="molecule type" value="Genomic_DNA"/>
</dbReference>
<protein>
    <recommendedName>
        <fullName evidence="3">F-box domain-containing protein</fullName>
    </recommendedName>
</protein>
<sequence length="394" mass="43245">MANRHFPPELVNKVVGHVCDQADGATLKAASLVCLQWQAISRPYVFHRVVVTTQTGLESLEAFLQSNPDVTRHIRILVAHPKSAQVLDSAAWVTDVPSLLAPLLVNLQAIELIDLHEQDANLGVDFGPKLADFTTVHTLTLRACFMDPPLLYTVISALPALRSLVIAAVLTLHGGGGPNLQQLRGPRLESLDMYFTPAYLDGMESVLPWLATTETVQSIRSLRLIVRLHDSRAVGQFIEAVGGELEELDLELEAFLGLPLETASEFLPRLATKIYLTSFVAMKQNISIVKCSRLRSFALYDNDVLSVAALGFINELNSPHLETISLTVTSEADDPEQLPDLSMLAAPLAREALSALKAVRIGYQGPLAIHIVRERIQMALPEVHFRGHLIVFRA</sequence>
<dbReference type="InterPro" id="IPR032675">
    <property type="entry name" value="LRR_dom_sf"/>
</dbReference>
<dbReference type="Gene3D" id="3.80.10.10">
    <property type="entry name" value="Ribonuclease Inhibitor"/>
    <property type="match status" value="1"/>
</dbReference>
<keyword evidence="2" id="KW-1185">Reference proteome</keyword>
<gene>
    <name evidence="1" type="ORF">PHACADRAFT_150999</name>
</gene>
<reference evidence="1 2" key="1">
    <citation type="journal article" date="2012" name="BMC Genomics">
        <title>Comparative genomics of the white-rot fungi, Phanerochaete carnosa and P. chrysosporium, to elucidate the genetic basis of the distinct wood types they colonize.</title>
        <authorList>
            <person name="Suzuki H."/>
            <person name="MacDonald J."/>
            <person name="Syed K."/>
            <person name="Salamov A."/>
            <person name="Hori C."/>
            <person name="Aerts A."/>
            <person name="Henrissat B."/>
            <person name="Wiebenga A."/>
            <person name="vanKuyk P.A."/>
            <person name="Barry K."/>
            <person name="Lindquist E."/>
            <person name="LaButti K."/>
            <person name="Lapidus A."/>
            <person name="Lucas S."/>
            <person name="Coutinho P."/>
            <person name="Gong Y."/>
            <person name="Samejima M."/>
            <person name="Mahadevan R."/>
            <person name="Abou-Zaid M."/>
            <person name="de Vries R.P."/>
            <person name="Igarashi K."/>
            <person name="Yadav J.S."/>
            <person name="Grigoriev I.V."/>
            <person name="Master E.R."/>
        </authorList>
    </citation>
    <scope>NUCLEOTIDE SEQUENCE [LARGE SCALE GENOMIC DNA]</scope>
    <source>
        <strain evidence="1 2">HHB-10118-sp</strain>
    </source>
</reference>
<dbReference type="GeneID" id="18908858"/>
<dbReference type="OrthoDB" id="2744824at2759"/>
<evidence type="ECO:0000313" key="2">
    <source>
        <dbReference type="Proteomes" id="UP000008370"/>
    </source>
</evidence>
<proteinExistence type="predicted"/>
<dbReference type="SUPFAM" id="SSF52047">
    <property type="entry name" value="RNI-like"/>
    <property type="match status" value="1"/>
</dbReference>
<accession>K5WP05</accession>
<dbReference type="RefSeq" id="XP_007399839.1">
    <property type="nucleotide sequence ID" value="XM_007399777.1"/>
</dbReference>
<organism evidence="1 2">
    <name type="scientific">Phanerochaete carnosa (strain HHB-10118-sp)</name>
    <name type="common">White-rot fungus</name>
    <name type="synonym">Peniophora carnosa</name>
    <dbReference type="NCBI Taxonomy" id="650164"/>
    <lineage>
        <taxon>Eukaryota</taxon>
        <taxon>Fungi</taxon>
        <taxon>Dikarya</taxon>
        <taxon>Basidiomycota</taxon>
        <taxon>Agaricomycotina</taxon>
        <taxon>Agaricomycetes</taxon>
        <taxon>Polyporales</taxon>
        <taxon>Phanerochaetaceae</taxon>
        <taxon>Phanerochaete</taxon>
    </lineage>
</organism>
<dbReference type="HOGENOM" id="CLU_700398_0_0_1"/>
<name>K5WP05_PHACS</name>
<dbReference type="InParanoid" id="K5WP05"/>